<dbReference type="InterPro" id="IPR050483">
    <property type="entry name" value="CoA-transferase_III_domain"/>
</dbReference>
<gene>
    <name evidence="2" type="ORF">HYZ11_13505</name>
</gene>
<dbReference type="AlphaFoldDB" id="A0A932I2B3"/>
<dbReference type="Pfam" id="PF02515">
    <property type="entry name" value="CoA_transf_3"/>
    <property type="match status" value="1"/>
</dbReference>
<dbReference type="Gene3D" id="3.30.1540.10">
    <property type="entry name" value="formyl-coa transferase, domain 3"/>
    <property type="match status" value="1"/>
</dbReference>
<protein>
    <submittedName>
        <fullName evidence="2">CoA transferase</fullName>
    </submittedName>
</protein>
<dbReference type="InterPro" id="IPR023606">
    <property type="entry name" value="CoA-Trfase_III_dom_1_sf"/>
</dbReference>
<evidence type="ECO:0000313" key="3">
    <source>
        <dbReference type="Proteomes" id="UP000782312"/>
    </source>
</evidence>
<organism evidence="2 3">
    <name type="scientific">Tectimicrobiota bacterium</name>
    <dbReference type="NCBI Taxonomy" id="2528274"/>
    <lineage>
        <taxon>Bacteria</taxon>
        <taxon>Pseudomonadati</taxon>
        <taxon>Nitrospinota/Tectimicrobiota group</taxon>
        <taxon>Candidatus Tectimicrobiota</taxon>
    </lineage>
</organism>
<dbReference type="SUPFAM" id="SSF89796">
    <property type="entry name" value="CoA-transferase family III (CaiB/BaiF)"/>
    <property type="match status" value="1"/>
</dbReference>
<dbReference type="PANTHER" id="PTHR48207">
    <property type="entry name" value="SUCCINATE--HYDROXYMETHYLGLUTARATE COA-TRANSFERASE"/>
    <property type="match status" value="1"/>
</dbReference>
<comment type="caution">
    <text evidence="2">The sequence shown here is derived from an EMBL/GenBank/DDBJ whole genome shotgun (WGS) entry which is preliminary data.</text>
</comment>
<accession>A0A932I2B3</accession>
<keyword evidence="1 2" id="KW-0808">Transferase</keyword>
<evidence type="ECO:0000313" key="2">
    <source>
        <dbReference type="EMBL" id="MBI3128615.1"/>
    </source>
</evidence>
<reference evidence="2" key="1">
    <citation type="submission" date="2020-07" db="EMBL/GenBank/DDBJ databases">
        <title>Huge and variable diversity of episymbiotic CPR bacteria and DPANN archaea in groundwater ecosystems.</title>
        <authorList>
            <person name="He C.Y."/>
            <person name="Keren R."/>
            <person name="Whittaker M."/>
            <person name="Farag I.F."/>
            <person name="Doudna J."/>
            <person name="Cate J.H.D."/>
            <person name="Banfield J.F."/>
        </authorList>
    </citation>
    <scope>NUCLEOTIDE SEQUENCE</scope>
    <source>
        <strain evidence="2">NC_groundwater_763_Ag_S-0.2um_68_21</strain>
    </source>
</reference>
<dbReference type="PANTHER" id="PTHR48207:SF3">
    <property type="entry name" value="SUCCINATE--HYDROXYMETHYLGLUTARATE COA-TRANSFERASE"/>
    <property type="match status" value="1"/>
</dbReference>
<dbReference type="InterPro" id="IPR003673">
    <property type="entry name" value="CoA-Trfase_fam_III"/>
</dbReference>
<sequence>MTLPLEGLRVVDLSRVLAGPFCTMMLGDMGAEILKVENPDGGDDTRLWPPFYEGGESSYFQAVNRNKRSLTLNMKAEEGKAILRDLVKGADILVQNFRPGAVERLGFGWEDCQKLNPRLVYCSISGYGQTGPYRERPAYDILLQAEGGFMSVTGTADGPPCKGGIAIADLTTALFAIQGILLAVLARGKTGRGQHVDVAIQDGQAALLSHMAGNFFATGKPPTRNGNRHPSISPYREFRCADGEIIVAAANDSLWDRFARAIGRGDLADSPRWKKNPDRVAGREEIEREIEGTLIKDKRAHWIERIQKGGVPCGPVKTIAEVTQDPQVRHREMVVEVEHARTGTLRMMGIPIKLSDTPGRVQLPPPLLGEHTEEILCGLLGRPKASLAGLREKGVI</sequence>
<proteinExistence type="predicted"/>
<dbReference type="EMBL" id="JACPUR010000034">
    <property type="protein sequence ID" value="MBI3128615.1"/>
    <property type="molecule type" value="Genomic_DNA"/>
</dbReference>
<dbReference type="Proteomes" id="UP000782312">
    <property type="component" value="Unassembled WGS sequence"/>
</dbReference>
<evidence type="ECO:0000256" key="1">
    <source>
        <dbReference type="ARBA" id="ARBA00022679"/>
    </source>
</evidence>
<dbReference type="GO" id="GO:0008410">
    <property type="term" value="F:CoA-transferase activity"/>
    <property type="evidence" value="ECO:0007669"/>
    <property type="project" value="TreeGrafter"/>
</dbReference>
<name>A0A932I2B3_UNCTE</name>
<dbReference type="Gene3D" id="3.40.50.10540">
    <property type="entry name" value="Crotonobetainyl-coa:carnitine coa-transferase, domain 1"/>
    <property type="match status" value="1"/>
</dbReference>
<dbReference type="InterPro" id="IPR044855">
    <property type="entry name" value="CoA-Trfase_III_dom3_sf"/>
</dbReference>